<proteinExistence type="predicted"/>
<gene>
    <name evidence="2" type="ORF">AFUS01_LOCUS12059</name>
</gene>
<sequence length="281" mass="33561">LQTKNLKNSEVTASEHVRKRATKMAKRKIEMAELTGVEKFRKITRQHKNALGLVPMLPFSIGRVKEKSYMKITCWLFMNMCRVNLLPFSWDSKNCRFFKSRQYKSYLILWLISICFVNWALCGFIMVRFAQTVAHHWKHVQRKELSAIIGMWPVMAFQIIVAFNTREIATHLDIIMHLTNRLSTFRRKSTDTKLWADFKGAKVMAFLFVIRNFQQIITGCLRAQRPQYLYSVLPHEWRNYYTYFLYCLFTVYNSFSTWMVMYGTFSMLNFVETFEYLLSQK</sequence>
<feature type="non-terminal residue" evidence="2">
    <location>
        <position position="1"/>
    </location>
</feature>
<reference evidence="2" key="1">
    <citation type="submission" date="2021-06" db="EMBL/GenBank/DDBJ databases">
        <authorList>
            <person name="Hodson N. C."/>
            <person name="Mongue J. A."/>
            <person name="Jaron S. K."/>
        </authorList>
    </citation>
    <scope>NUCLEOTIDE SEQUENCE</scope>
</reference>
<dbReference type="EMBL" id="CAJVCH010094017">
    <property type="protein sequence ID" value="CAG7722950.1"/>
    <property type="molecule type" value="Genomic_DNA"/>
</dbReference>
<comment type="caution">
    <text evidence="2">The sequence shown here is derived from an EMBL/GenBank/DDBJ whole genome shotgun (WGS) entry which is preliminary data.</text>
</comment>
<accession>A0A8J2K9M9</accession>
<keyword evidence="1" id="KW-1133">Transmembrane helix</keyword>
<evidence type="ECO:0000313" key="2">
    <source>
        <dbReference type="EMBL" id="CAG7722950.1"/>
    </source>
</evidence>
<keyword evidence="1" id="KW-0472">Membrane</keyword>
<name>A0A8J2K9M9_9HEXA</name>
<feature type="transmembrane region" description="Helical" evidence="1">
    <location>
        <begin position="243"/>
        <end position="265"/>
    </location>
</feature>
<keyword evidence="1" id="KW-0812">Transmembrane</keyword>
<organism evidence="2 3">
    <name type="scientific">Allacma fusca</name>
    <dbReference type="NCBI Taxonomy" id="39272"/>
    <lineage>
        <taxon>Eukaryota</taxon>
        <taxon>Metazoa</taxon>
        <taxon>Ecdysozoa</taxon>
        <taxon>Arthropoda</taxon>
        <taxon>Hexapoda</taxon>
        <taxon>Collembola</taxon>
        <taxon>Symphypleona</taxon>
        <taxon>Sminthuridae</taxon>
        <taxon>Allacma</taxon>
    </lineage>
</organism>
<keyword evidence="3" id="KW-1185">Reference proteome</keyword>
<protein>
    <submittedName>
        <fullName evidence="2">Uncharacterized protein</fullName>
    </submittedName>
</protein>
<evidence type="ECO:0000313" key="3">
    <source>
        <dbReference type="Proteomes" id="UP000708208"/>
    </source>
</evidence>
<evidence type="ECO:0000256" key="1">
    <source>
        <dbReference type="SAM" id="Phobius"/>
    </source>
</evidence>
<dbReference type="Proteomes" id="UP000708208">
    <property type="component" value="Unassembled WGS sequence"/>
</dbReference>
<feature type="transmembrane region" description="Helical" evidence="1">
    <location>
        <begin position="147"/>
        <end position="165"/>
    </location>
</feature>
<feature type="transmembrane region" description="Helical" evidence="1">
    <location>
        <begin position="106"/>
        <end position="127"/>
    </location>
</feature>
<dbReference type="AlphaFoldDB" id="A0A8J2K9M9"/>